<evidence type="ECO:0000313" key="2">
    <source>
        <dbReference type="EMBL" id="EFQ91961.1"/>
    </source>
</evidence>
<keyword evidence="3" id="KW-1185">Reference proteome</keyword>
<dbReference type="Proteomes" id="UP000001067">
    <property type="component" value="Unassembled WGS sequence"/>
</dbReference>
<reference evidence="2 3" key="1">
    <citation type="journal article" date="2010" name="Genome Biol.">
        <title>A first genome assembly of the barley fungal pathogen Pyrenophora teres f. teres.</title>
        <authorList>
            <person name="Ellwood S.R."/>
            <person name="Liu Z."/>
            <person name="Syme R.A."/>
            <person name="Lai Z."/>
            <person name="Hane J.K."/>
            <person name="Keiper F."/>
            <person name="Moffat C.S."/>
            <person name="Oliver R.P."/>
            <person name="Friesen T.L."/>
        </authorList>
    </citation>
    <scope>NUCLEOTIDE SEQUENCE [LARGE SCALE GENOMIC DNA]</scope>
    <source>
        <strain evidence="2 3">0-1</strain>
    </source>
</reference>
<accession>E3RQP9</accession>
<dbReference type="EMBL" id="GL534524">
    <property type="protein sequence ID" value="EFQ91961.1"/>
    <property type="molecule type" value="Genomic_DNA"/>
</dbReference>
<evidence type="ECO:0000256" key="1">
    <source>
        <dbReference type="SAM" id="SignalP"/>
    </source>
</evidence>
<proteinExistence type="predicted"/>
<dbReference type="OrthoDB" id="1193027at2759"/>
<dbReference type="InterPro" id="IPR023346">
    <property type="entry name" value="Lysozyme-like_dom_sf"/>
</dbReference>
<dbReference type="SUPFAM" id="SSF53955">
    <property type="entry name" value="Lysozyme-like"/>
    <property type="match status" value="1"/>
</dbReference>
<protein>
    <recommendedName>
        <fullName evidence="4">Transglycosylase SLT domain-containing protein</fullName>
    </recommendedName>
</protein>
<evidence type="ECO:0008006" key="4">
    <source>
        <dbReference type="Google" id="ProtNLM"/>
    </source>
</evidence>
<dbReference type="KEGG" id="pte:PTT_11066"/>
<dbReference type="Gene3D" id="1.10.530.10">
    <property type="match status" value="1"/>
</dbReference>
<feature type="chain" id="PRO_5003179320" description="Transglycosylase SLT domain-containing protein" evidence="1">
    <location>
        <begin position="23"/>
        <end position="343"/>
    </location>
</feature>
<gene>
    <name evidence="2" type="ORF">PTT_11066</name>
</gene>
<dbReference type="AlphaFoldDB" id="E3RQP9"/>
<feature type="signal peptide" evidence="1">
    <location>
        <begin position="1"/>
        <end position="22"/>
    </location>
</feature>
<evidence type="ECO:0000313" key="3">
    <source>
        <dbReference type="Proteomes" id="UP000001067"/>
    </source>
</evidence>
<dbReference type="eggNOG" id="ENOG502QTS6">
    <property type="taxonomic scope" value="Eukaryota"/>
</dbReference>
<organism evidence="3">
    <name type="scientific">Pyrenophora teres f. teres (strain 0-1)</name>
    <name type="common">Barley net blotch fungus</name>
    <name type="synonym">Drechslera teres f. teres</name>
    <dbReference type="NCBI Taxonomy" id="861557"/>
    <lineage>
        <taxon>Eukaryota</taxon>
        <taxon>Fungi</taxon>
        <taxon>Dikarya</taxon>
        <taxon>Ascomycota</taxon>
        <taxon>Pezizomycotina</taxon>
        <taxon>Dothideomycetes</taxon>
        <taxon>Pleosporomycetidae</taxon>
        <taxon>Pleosporales</taxon>
        <taxon>Pleosporineae</taxon>
        <taxon>Pleosporaceae</taxon>
        <taxon>Pyrenophora</taxon>
    </lineage>
</organism>
<dbReference type="HOGENOM" id="CLU_058267_0_0_1"/>
<name>E3RQP9_PYRTT</name>
<keyword evidence="1" id="KW-0732">Signal</keyword>
<sequence>MSLIGTLLTTLLLLLLLTPSLAFPLIPWYKVYRGDGSLLAGWPTQTSWLPFDAAWAAALPQIRTSCQNNGWGPDNTMEETWSVRNAILTSAAQSSIPAAFILAIVMQESRGCVRAPTTKFGGQFNPGLMQTAGRASCHPLYAKPLMPCPDTIIVDMIAEGTMGTGLGMSLKEALSAFADEEGPAKYYKAARRYNSGPGVTTPDLGVGSTNCYASDVANWLIGGMYSPEGKSGCDNANVGMHQLDARRSLDLPYREGHVVGGGHRLDSGVWDRNVTGAVENCALWYVAGSGETCSHAPSSVPTLLYLNKMLKEEDCNDGAYEVFTMGMDALVYNVGMGRCASCC</sequence>